<feature type="region of interest" description="Disordered" evidence="4">
    <location>
        <begin position="994"/>
        <end position="1156"/>
    </location>
</feature>
<dbReference type="InterPro" id="IPR017441">
    <property type="entry name" value="Protein_kinase_ATP_BS"/>
</dbReference>
<dbReference type="PROSITE" id="PS00107">
    <property type="entry name" value="PROTEIN_KINASE_ATP"/>
    <property type="match status" value="1"/>
</dbReference>
<feature type="region of interest" description="Disordered" evidence="4">
    <location>
        <begin position="517"/>
        <end position="550"/>
    </location>
</feature>
<feature type="region of interest" description="Disordered" evidence="4">
    <location>
        <begin position="671"/>
        <end position="839"/>
    </location>
</feature>
<feature type="compositionally biased region" description="Low complexity" evidence="4">
    <location>
        <begin position="950"/>
        <end position="970"/>
    </location>
</feature>
<organism evidence="6 7">
    <name type="scientific">Hohenbuehelia grisea</name>
    <dbReference type="NCBI Taxonomy" id="104357"/>
    <lineage>
        <taxon>Eukaryota</taxon>
        <taxon>Fungi</taxon>
        <taxon>Dikarya</taxon>
        <taxon>Basidiomycota</taxon>
        <taxon>Agaricomycotina</taxon>
        <taxon>Agaricomycetes</taxon>
        <taxon>Agaricomycetidae</taxon>
        <taxon>Agaricales</taxon>
        <taxon>Pleurotineae</taxon>
        <taxon>Pleurotaceae</taxon>
        <taxon>Hohenbuehelia</taxon>
    </lineage>
</organism>
<feature type="region of interest" description="Disordered" evidence="4">
    <location>
        <begin position="1276"/>
        <end position="1303"/>
    </location>
</feature>
<dbReference type="Gene3D" id="1.10.510.10">
    <property type="entry name" value="Transferase(Phosphotransferase) domain 1"/>
    <property type="match status" value="1"/>
</dbReference>
<evidence type="ECO:0000313" key="6">
    <source>
        <dbReference type="EMBL" id="KAL0958752.1"/>
    </source>
</evidence>
<dbReference type="InterPro" id="IPR011009">
    <property type="entry name" value="Kinase-like_dom_sf"/>
</dbReference>
<feature type="compositionally biased region" description="Low complexity" evidence="4">
    <location>
        <begin position="1015"/>
        <end position="1027"/>
    </location>
</feature>
<feature type="compositionally biased region" description="Basic and acidic residues" evidence="4">
    <location>
        <begin position="715"/>
        <end position="746"/>
    </location>
</feature>
<feature type="compositionally biased region" description="Basic and acidic residues" evidence="4">
    <location>
        <begin position="1049"/>
        <end position="1058"/>
    </location>
</feature>
<feature type="region of interest" description="Disordered" evidence="4">
    <location>
        <begin position="576"/>
        <end position="649"/>
    </location>
</feature>
<dbReference type="InterPro" id="IPR000719">
    <property type="entry name" value="Prot_kinase_dom"/>
</dbReference>
<feature type="compositionally biased region" description="Basic and acidic residues" evidence="4">
    <location>
        <begin position="625"/>
        <end position="636"/>
    </location>
</feature>
<dbReference type="PROSITE" id="PS50011">
    <property type="entry name" value="PROTEIN_KINASE_DOM"/>
    <property type="match status" value="1"/>
</dbReference>
<dbReference type="EMBL" id="JASNQZ010000003">
    <property type="protein sequence ID" value="KAL0958752.1"/>
    <property type="molecule type" value="Genomic_DNA"/>
</dbReference>
<proteinExistence type="predicted"/>
<dbReference type="Proteomes" id="UP001556367">
    <property type="component" value="Unassembled WGS sequence"/>
</dbReference>
<sequence length="1399" mass="151033">MPTHTNNASVTQNQKAHLANAYNELGKELSSSKVRVIGNYTLGKVIGEGAYGKVRLGTHRLTSTRVAIKQIPKAMSSSLTREIHHHRQLHHPHVTQMYEVIATESSIWIVTELCCGGELFDYLVEKGRLSELETRTIFGQLCLAVAYLHEKGIVHRDLKLENVLLDERCRVKLGDFGFTREFERGVLMETFCGTTGYASPEMLQGKKYLGPEVDVWSLGVILYCLLTGTLPFDDDDEAVMRGKVIKGVFEDPEWLSIEARDLIKSILVINTSERFTISQILTHPWFTSRALSFKNDLSSVEQDSAASDHTFHSASSELETSSPATPDDLSSNDPFEHGQTTSADGHAIHRNPSEITLRKLAEDLENDVFLSRPKARQPETVVEEKDGEDEIPLVRTSSNSSAPPTHTLRTPARTKRRSVSSAISETDSPSASKEEITTTPLPQPLASAQEVDFSAMLKTLSPMIFSTPLERELLNELSNLGFDTAQMVHSVLSDACDAAGAAWWMLWRKREMKAPAKGADQFPDLPPPATPSTARKSASKKHRANVGVQTDPASMMNLAPTRSAPQLAFVPATPTVAHAHARPPSPTAPSTPTRSAMLSPTPSSMSMAATGDSARSHPSTPSGSLKEKDREKDTGSKGRKTRAGSVSIMQRATTALEAAGLVKKKSAEVFKEKEEREVADEGKEREKAAHGHGHGHGLTSVVAAKLTKSPPHAKAIRDKEKERERDRDRDKERDDPQRPHTPEMQHPRPQIGSPWVLADHSPSSQSHSHSHSHSHAHSHSRLHIDSPPRSPTRARPLSPRPSPPTPANSPGVGAEGSPSPPPVDINGGSTGSGKGAQRNRASILTAFRLWFNEEGRRYRKGKRKADSVTVSGHGALGGIGIGTPPAMSTSSYRPYAVSGGPSFASGSGSGGANTPITYGMGTAKRRRSGSGGGANYPSASASRGRHRAQRASISSRRSSSVNSRRSSASAQVFTDRESPQILLDSPHIILDSPIISGRYGSHTPNSEIERGEYISSRPSSVRSFSMSGIQRHRKSPSASSAGSATGRFPPRERDRESQRAMSPMQRYHRRAGSGGSSTTTRVIRQAGVSGKRHGRSNSTASSVHSPSSSRPASWYDPGSDIEHQLHNQVYGPRSTSPTQSTPRRGAYASSSAGSTTTFVAQKRQGPFMSPIASHVSLGAGSSSGSSSIGRSSWKKSWGLEPPGWQTRTTTTAHLPVEVLAVSAESGNGYVYRDVISGRHSLNMGDESDWVDEDDWDDLPMFAGGLGQLSATLSVSSESSTSAGRSGVYAGSHHHQQQHSLQTAFAQHVASKEPMLTLAPAPRGHRSSSTGAAAKRMNMPAPQGKRQKSAHSPVERVSPIPMMMEGVPEPRSARRQLPPGRSGPAFRASAIQEEDEGEEE</sequence>
<feature type="binding site" evidence="3">
    <location>
        <position position="69"/>
    </location>
    <ligand>
        <name>ATP</name>
        <dbReference type="ChEBI" id="CHEBI:30616"/>
    </ligand>
</feature>
<accession>A0ABR3JSK1</accession>
<feature type="compositionally biased region" description="Polar residues" evidence="4">
    <location>
        <begin position="1133"/>
        <end position="1142"/>
    </location>
</feature>
<feature type="compositionally biased region" description="Low complexity" evidence="4">
    <location>
        <begin position="1096"/>
        <end position="1113"/>
    </location>
</feature>
<comment type="caution">
    <text evidence="6">The sequence shown here is derived from an EMBL/GenBank/DDBJ whole genome shotgun (WGS) entry which is preliminary data.</text>
</comment>
<dbReference type="PROSITE" id="PS00108">
    <property type="entry name" value="PROTEIN_KINASE_ST"/>
    <property type="match status" value="1"/>
</dbReference>
<protein>
    <recommendedName>
        <fullName evidence="5">Protein kinase domain-containing protein</fullName>
    </recommendedName>
</protein>
<dbReference type="SUPFAM" id="SSF56112">
    <property type="entry name" value="Protein kinase-like (PK-like)"/>
    <property type="match status" value="1"/>
</dbReference>
<dbReference type="PANTHER" id="PTHR24346:SF110">
    <property type="entry name" value="NON-SPECIFIC SERINE_THREONINE PROTEIN KINASE"/>
    <property type="match status" value="1"/>
</dbReference>
<feature type="compositionally biased region" description="Basic residues" evidence="4">
    <location>
        <begin position="768"/>
        <end position="781"/>
    </location>
</feature>
<feature type="region of interest" description="Disordered" evidence="4">
    <location>
        <begin position="1315"/>
        <end position="1399"/>
    </location>
</feature>
<keyword evidence="2 3" id="KW-0067">ATP-binding</keyword>
<dbReference type="PANTHER" id="PTHR24346">
    <property type="entry name" value="MAP/MICROTUBULE AFFINITY-REGULATING KINASE"/>
    <property type="match status" value="1"/>
</dbReference>
<keyword evidence="1 3" id="KW-0547">Nucleotide-binding</keyword>
<feature type="compositionally biased region" description="Polar residues" evidence="4">
    <location>
        <begin position="395"/>
        <end position="408"/>
    </location>
</feature>
<feature type="compositionally biased region" description="Basic and acidic residues" evidence="4">
    <location>
        <begin position="671"/>
        <end position="689"/>
    </location>
</feature>
<feature type="compositionally biased region" description="Polar residues" evidence="4">
    <location>
        <begin position="308"/>
        <end position="343"/>
    </location>
</feature>
<feature type="region of interest" description="Disordered" evidence="4">
    <location>
        <begin position="902"/>
        <end position="978"/>
    </location>
</feature>
<dbReference type="InterPro" id="IPR008271">
    <property type="entry name" value="Ser/Thr_kinase_AS"/>
</dbReference>
<evidence type="ECO:0000256" key="4">
    <source>
        <dbReference type="SAM" id="MobiDB-lite"/>
    </source>
</evidence>
<evidence type="ECO:0000256" key="1">
    <source>
        <dbReference type="ARBA" id="ARBA00022741"/>
    </source>
</evidence>
<feature type="compositionally biased region" description="Polar residues" evidence="4">
    <location>
        <begin position="419"/>
        <end position="431"/>
    </location>
</feature>
<reference evidence="7" key="1">
    <citation type="submission" date="2024-06" db="EMBL/GenBank/DDBJ databases">
        <title>Multi-omics analyses provide insights into the biosynthesis of the anticancer antibiotic pleurotin in Hohenbuehelia grisea.</title>
        <authorList>
            <person name="Weaver J.A."/>
            <person name="Alberti F."/>
        </authorList>
    </citation>
    <scope>NUCLEOTIDE SEQUENCE [LARGE SCALE GENOMIC DNA]</scope>
    <source>
        <strain evidence="7">T-177</strain>
    </source>
</reference>
<keyword evidence="7" id="KW-1185">Reference proteome</keyword>
<dbReference type="SMART" id="SM00220">
    <property type="entry name" value="S_TKc"/>
    <property type="match status" value="1"/>
</dbReference>
<dbReference type="Pfam" id="PF00069">
    <property type="entry name" value="Pkinase"/>
    <property type="match status" value="1"/>
</dbReference>
<evidence type="ECO:0000256" key="3">
    <source>
        <dbReference type="PROSITE-ProRule" id="PRU10141"/>
    </source>
</evidence>
<feature type="region of interest" description="Disordered" evidence="4">
    <location>
        <begin position="370"/>
        <end position="445"/>
    </location>
</feature>
<evidence type="ECO:0000256" key="2">
    <source>
        <dbReference type="ARBA" id="ARBA00022840"/>
    </source>
</evidence>
<feature type="compositionally biased region" description="Polar residues" evidence="4">
    <location>
        <begin position="598"/>
        <end position="607"/>
    </location>
</feature>
<evidence type="ECO:0000313" key="7">
    <source>
        <dbReference type="Proteomes" id="UP001556367"/>
    </source>
</evidence>
<feature type="region of interest" description="Disordered" evidence="4">
    <location>
        <begin position="308"/>
        <end position="351"/>
    </location>
</feature>
<feature type="compositionally biased region" description="Low complexity" evidence="4">
    <location>
        <begin position="1276"/>
        <end position="1287"/>
    </location>
</feature>
<name>A0ABR3JSK1_9AGAR</name>
<evidence type="ECO:0000259" key="5">
    <source>
        <dbReference type="PROSITE" id="PS50011"/>
    </source>
</evidence>
<feature type="domain" description="Protein kinase" evidence="5">
    <location>
        <begin position="40"/>
        <end position="286"/>
    </location>
</feature>
<gene>
    <name evidence="6" type="ORF">HGRIS_014076</name>
</gene>
<feature type="region of interest" description="Disordered" evidence="4">
    <location>
        <begin position="1177"/>
        <end position="1202"/>
    </location>
</feature>
<feature type="compositionally biased region" description="Low complexity" evidence="4">
    <location>
        <begin position="1177"/>
        <end position="1198"/>
    </location>
</feature>
<dbReference type="CDD" id="cd14003">
    <property type="entry name" value="STKc_AMPK-like"/>
    <property type="match status" value="1"/>
</dbReference>
<feature type="compositionally biased region" description="Low complexity" evidence="4">
    <location>
        <begin position="1145"/>
        <end position="1156"/>
    </location>
</feature>
<feature type="compositionally biased region" description="Pro residues" evidence="4">
    <location>
        <begin position="798"/>
        <end position="807"/>
    </location>
</feature>